<feature type="compositionally biased region" description="Pro residues" evidence="8">
    <location>
        <begin position="264"/>
        <end position="273"/>
    </location>
</feature>
<dbReference type="PANTHER" id="PTHR15175:SF0">
    <property type="entry name" value="SH3 DOMAIN-CONTAINING PROTEIN C23A1.17"/>
    <property type="match status" value="1"/>
</dbReference>
<dbReference type="Pfam" id="PF13181">
    <property type="entry name" value="TPR_8"/>
    <property type="match status" value="1"/>
</dbReference>
<dbReference type="EMBL" id="ML220116">
    <property type="protein sequence ID" value="TGZ82334.1"/>
    <property type="molecule type" value="Genomic_DNA"/>
</dbReference>
<keyword evidence="4" id="KW-0963">Cytoplasm</keyword>
<dbReference type="InterPro" id="IPR051864">
    <property type="entry name" value="NCF2_NOXA1"/>
</dbReference>
<evidence type="ECO:0000256" key="5">
    <source>
        <dbReference type="ARBA" id="ARBA00022737"/>
    </source>
</evidence>
<feature type="repeat" description="TPR" evidence="7">
    <location>
        <begin position="36"/>
        <end position="69"/>
    </location>
</feature>
<dbReference type="AlphaFoldDB" id="A0A4S2N0B5"/>
<evidence type="ECO:0000256" key="2">
    <source>
        <dbReference type="ARBA" id="ARBA00008051"/>
    </source>
</evidence>
<dbReference type="Gene3D" id="3.10.20.90">
    <property type="entry name" value="Phosphatidylinositol 3-kinase Catalytic Subunit, Chain A, domain 1"/>
    <property type="match status" value="1"/>
</dbReference>
<dbReference type="SMART" id="SM00028">
    <property type="entry name" value="TPR"/>
    <property type="match status" value="3"/>
</dbReference>
<dbReference type="OrthoDB" id="9450131at2759"/>
<dbReference type="FunFam" id="1.25.40.10:FF:000017">
    <property type="entry name" value="NADPH oxidase regulator NoxR"/>
    <property type="match status" value="1"/>
</dbReference>
<organism evidence="9 10">
    <name type="scientific">Ascodesmis nigricans</name>
    <dbReference type="NCBI Taxonomy" id="341454"/>
    <lineage>
        <taxon>Eukaryota</taxon>
        <taxon>Fungi</taxon>
        <taxon>Dikarya</taxon>
        <taxon>Ascomycota</taxon>
        <taxon>Pezizomycotina</taxon>
        <taxon>Pezizomycetes</taxon>
        <taxon>Pezizales</taxon>
        <taxon>Ascodesmidaceae</taxon>
        <taxon>Ascodesmis</taxon>
    </lineage>
</organism>
<dbReference type="STRING" id="341454.A0A4S2N0B5"/>
<gene>
    <name evidence="9" type="ORF">EX30DRAFT_370987</name>
</gene>
<feature type="compositionally biased region" description="Low complexity" evidence="8">
    <location>
        <begin position="379"/>
        <end position="401"/>
    </location>
</feature>
<dbReference type="PROSITE" id="PS50005">
    <property type="entry name" value="TPR"/>
    <property type="match status" value="1"/>
</dbReference>
<keyword evidence="3" id="KW-0728">SH3 domain</keyword>
<evidence type="ECO:0000256" key="6">
    <source>
        <dbReference type="ARBA" id="ARBA00022803"/>
    </source>
</evidence>
<keyword evidence="6 7" id="KW-0802">TPR repeat</keyword>
<dbReference type="InterPro" id="IPR019734">
    <property type="entry name" value="TPR_rpt"/>
</dbReference>
<dbReference type="Proteomes" id="UP000298138">
    <property type="component" value="Unassembled WGS sequence"/>
</dbReference>
<sequence length="672" mass="75395">MSFKQEIETWIVALEYLDNEDYVMAIRVFENISDTSKICFNIGMIYATIGKHHEAVESFSRAVTFDSFFAVAYFQMGVCNFILERYRDAMADFNDALLYFRGSSCIKYEQVGLQHHLYTCEVLFNRGLCYLKDRQRELGMRDLEFASHEKQTMDHHVIDDAIRDHAIGYTVFSLPPGLVFRPDPTKVRNLPAKDFLGKARLIATIDASNSHTEFTGAVVKENELKRDPEDDREPHQISYAATHLVRHDLQSNRRPQQKGDNQPVWPPKPPPFKPLNDQPSYPFPPSPTVKKSSFPKHDGGFVVPPRPVRANTVPTDIGLGSPHKSLQRGPSQTPIHHSESLSPPRRTQPARIGVKESVRRSNSDKNAPLSTPRNHIPQASRPRGPAAASSSGYSQRASSSSVHRREQRTSASSHWTHLGTTPQSRRIMSRHSQEHYISEIPSNPFTDEVVDSLGNQVQGLSPTNEQGGTASPHLYVGPLSSVISEQGLDNHHFKDNNEATEQYTDDGYAVGDFDEGGRLEYLLYPPRPRTPSPPGGGPRPMKYYVKTYFIDPNTSDPEIRKVIIFNPEIRKIIIHDGITFSEFMDKLRSKFEFNAARKFRIDMKGANGEMIPVAGQEELDSLMIDAKARVAEGGGVMGGPIGKIYTWMVDLGRDPEIEVEAEAEAEAEAGEV</sequence>
<evidence type="ECO:0000256" key="4">
    <source>
        <dbReference type="ARBA" id="ARBA00022490"/>
    </source>
</evidence>
<dbReference type="GO" id="GO:0005737">
    <property type="term" value="C:cytoplasm"/>
    <property type="evidence" value="ECO:0007669"/>
    <property type="project" value="UniProtKB-SubCell"/>
</dbReference>
<feature type="region of interest" description="Disordered" evidence="8">
    <location>
        <begin position="246"/>
        <end position="432"/>
    </location>
</feature>
<dbReference type="Gene3D" id="1.25.40.10">
    <property type="entry name" value="Tetratricopeptide repeat domain"/>
    <property type="match status" value="1"/>
</dbReference>
<accession>A0A4S2N0B5</accession>
<comment type="subcellular location">
    <subcellularLocation>
        <location evidence="1">Cytoplasm</location>
    </subcellularLocation>
</comment>
<dbReference type="InterPro" id="IPR011990">
    <property type="entry name" value="TPR-like_helical_dom_sf"/>
</dbReference>
<name>A0A4S2N0B5_9PEZI</name>
<keyword evidence="5" id="KW-0677">Repeat</keyword>
<evidence type="ECO:0000313" key="10">
    <source>
        <dbReference type="Proteomes" id="UP000298138"/>
    </source>
</evidence>
<feature type="compositionally biased region" description="Polar residues" evidence="8">
    <location>
        <begin position="364"/>
        <end position="373"/>
    </location>
</feature>
<feature type="compositionally biased region" description="Polar residues" evidence="8">
    <location>
        <begin position="409"/>
        <end position="426"/>
    </location>
</feature>
<proteinExistence type="inferred from homology"/>
<protein>
    <submittedName>
        <fullName evidence="9">Uncharacterized protein</fullName>
    </submittedName>
</protein>
<evidence type="ECO:0000313" key="9">
    <source>
        <dbReference type="EMBL" id="TGZ82334.1"/>
    </source>
</evidence>
<feature type="compositionally biased region" description="Basic and acidic residues" evidence="8">
    <location>
        <begin position="353"/>
        <end position="363"/>
    </location>
</feature>
<dbReference type="SUPFAM" id="SSF48452">
    <property type="entry name" value="TPR-like"/>
    <property type="match status" value="1"/>
</dbReference>
<evidence type="ECO:0000256" key="3">
    <source>
        <dbReference type="ARBA" id="ARBA00022443"/>
    </source>
</evidence>
<dbReference type="InParanoid" id="A0A4S2N0B5"/>
<evidence type="ECO:0000256" key="7">
    <source>
        <dbReference type="PROSITE-ProRule" id="PRU00339"/>
    </source>
</evidence>
<reference evidence="9 10" key="1">
    <citation type="submission" date="2019-04" db="EMBL/GenBank/DDBJ databases">
        <title>Comparative genomics and transcriptomics to analyze fruiting body development in filamentous ascomycetes.</title>
        <authorList>
            <consortium name="DOE Joint Genome Institute"/>
            <person name="Lutkenhaus R."/>
            <person name="Traeger S."/>
            <person name="Breuer J."/>
            <person name="Kuo A."/>
            <person name="Lipzen A."/>
            <person name="Pangilinan J."/>
            <person name="Dilworth D."/>
            <person name="Sandor L."/>
            <person name="Poggeler S."/>
            <person name="Barry K."/>
            <person name="Grigoriev I.V."/>
            <person name="Nowrousian M."/>
        </authorList>
    </citation>
    <scope>NUCLEOTIDE SEQUENCE [LARGE SCALE GENOMIC DNA]</scope>
    <source>
        <strain evidence="9 10">CBS 389.68</strain>
    </source>
</reference>
<dbReference type="PANTHER" id="PTHR15175">
    <property type="entry name" value="NEUTROPHIL CYTOSOLIC FACTOR 2, NEUTROPHIL NADPH OXIDASE FACTOR 2"/>
    <property type="match status" value="1"/>
</dbReference>
<evidence type="ECO:0000256" key="1">
    <source>
        <dbReference type="ARBA" id="ARBA00004496"/>
    </source>
</evidence>
<dbReference type="SUPFAM" id="SSF54277">
    <property type="entry name" value="CAD &amp; PB1 domains"/>
    <property type="match status" value="1"/>
</dbReference>
<comment type="similarity">
    <text evidence="2">Belongs to the NCF2/NOXA1 family.</text>
</comment>
<keyword evidence="10" id="KW-1185">Reference proteome</keyword>
<evidence type="ECO:0000256" key="8">
    <source>
        <dbReference type="SAM" id="MobiDB-lite"/>
    </source>
</evidence>